<accession>A0A9W6H5Q3</accession>
<feature type="region of interest" description="Disordered" evidence="6">
    <location>
        <begin position="1"/>
        <end position="101"/>
    </location>
</feature>
<name>A0A9W6H5Q3_9MICO</name>
<dbReference type="InterPro" id="IPR053924">
    <property type="entry name" value="RecX_HTH_2nd"/>
</dbReference>
<dbReference type="PANTHER" id="PTHR33602:SF1">
    <property type="entry name" value="REGULATORY PROTEIN RECX FAMILY PROTEIN"/>
    <property type="match status" value="1"/>
</dbReference>
<evidence type="ECO:0000256" key="1">
    <source>
        <dbReference type="ARBA" id="ARBA00004496"/>
    </source>
</evidence>
<sequence length="311" mass="32788">MSDVADGGEGDLAPVIPLFGGRGPVAPSHPTRRTRPSDDADRGAAGVADPARSAHPAGRASRHAADGAIPGDAIPSGVASTSGDDADDARASDEASGERWHTTWRDLGAGERRIAPVPAVTTTVRDGVRFVEVAPAVDPAGSEDERGPSEVADAAEARLLKALRSRSLSVSEARMRLRKDEVDAGLIDEIIDRLERLGALDDAALAEQLVHAGTTRKNQGRRAIAQALSSRGIPRDVIDAALDDLPDDDEERALEFARGKARSLVRYDDDTALRRLVGQLARRGFGGSLAMTAARRALDEARGGGHSVRFR</sequence>
<dbReference type="Pfam" id="PF02631">
    <property type="entry name" value="RecX_HTH2"/>
    <property type="match status" value="1"/>
</dbReference>
<dbReference type="Proteomes" id="UP001142462">
    <property type="component" value="Unassembled WGS sequence"/>
</dbReference>
<evidence type="ECO:0000256" key="2">
    <source>
        <dbReference type="ARBA" id="ARBA00009695"/>
    </source>
</evidence>
<dbReference type="EMBL" id="BSEJ01000014">
    <property type="protein sequence ID" value="GLJ62555.1"/>
    <property type="molecule type" value="Genomic_DNA"/>
</dbReference>
<dbReference type="Pfam" id="PF21981">
    <property type="entry name" value="RecX_HTH3"/>
    <property type="match status" value="1"/>
</dbReference>
<dbReference type="HAMAP" id="MF_01114">
    <property type="entry name" value="RecX"/>
    <property type="match status" value="1"/>
</dbReference>
<protein>
    <recommendedName>
        <fullName evidence="3 5">Regulatory protein RecX</fullName>
    </recommendedName>
</protein>
<feature type="domain" description="RecX second three-helical" evidence="7">
    <location>
        <begin position="201"/>
        <end position="242"/>
    </location>
</feature>
<gene>
    <name evidence="5" type="primary">recX</name>
    <name evidence="9" type="ORF">GCM10017576_26860</name>
</gene>
<reference evidence="9" key="2">
    <citation type="submission" date="2023-01" db="EMBL/GenBank/DDBJ databases">
        <authorList>
            <person name="Sun Q."/>
            <person name="Evtushenko L."/>
        </authorList>
    </citation>
    <scope>NUCLEOTIDE SEQUENCE</scope>
    <source>
        <strain evidence="9">VKM Ac-1020</strain>
    </source>
</reference>
<keyword evidence="10" id="KW-1185">Reference proteome</keyword>
<feature type="compositionally biased region" description="Basic and acidic residues" evidence="6">
    <location>
        <begin position="88"/>
        <end position="101"/>
    </location>
</feature>
<comment type="caution">
    <text evidence="9">The sequence shown here is derived from an EMBL/GenBank/DDBJ whole genome shotgun (WGS) entry which is preliminary data.</text>
</comment>
<evidence type="ECO:0000256" key="4">
    <source>
        <dbReference type="ARBA" id="ARBA00022490"/>
    </source>
</evidence>
<proteinExistence type="inferred from homology"/>
<keyword evidence="4 5" id="KW-0963">Cytoplasm</keyword>
<feature type="domain" description="RecX third three-helical" evidence="8">
    <location>
        <begin position="248"/>
        <end position="290"/>
    </location>
</feature>
<evidence type="ECO:0000313" key="9">
    <source>
        <dbReference type="EMBL" id="GLJ62555.1"/>
    </source>
</evidence>
<evidence type="ECO:0000313" key="10">
    <source>
        <dbReference type="Proteomes" id="UP001142462"/>
    </source>
</evidence>
<dbReference type="GO" id="GO:0006282">
    <property type="term" value="P:regulation of DNA repair"/>
    <property type="evidence" value="ECO:0007669"/>
    <property type="project" value="UniProtKB-UniRule"/>
</dbReference>
<evidence type="ECO:0000259" key="7">
    <source>
        <dbReference type="Pfam" id="PF02631"/>
    </source>
</evidence>
<dbReference type="InterPro" id="IPR036388">
    <property type="entry name" value="WH-like_DNA-bd_sf"/>
</dbReference>
<evidence type="ECO:0000256" key="5">
    <source>
        <dbReference type="HAMAP-Rule" id="MF_01114"/>
    </source>
</evidence>
<comment type="similarity">
    <text evidence="2 5">Belongs to the RecX family.</text>
</comment>
<evidence type="ECO:0000259" key="8">
    <source>
        <dbReference type="Pfam" id="PF21981"/>
    </source>
</evidence>
<dbReference type="GO" id="GO:0005737">
    <property type="term" value="C:cytoplasm"/>
    <property type="evidence" value="ECO:0007669"/>
    <property type="project" value="UniProtKB-SubCell"/>
</dbReference>
<dbReference type="AlphaFoldDB" id="A0A9W6H5Q3"/>
<dbReference type="InterPro" id="IPR003783">
    <property type="entry name" value="Regulatory_RecX"/>
</dbReference>
<organism evidence="9 10">
    <name type="scientific">Microbacterium barkeri</name>
    <dbReference type="NCBI Taxonomy" id="33917"/>
    <lineage>
        <taxon>Bacteria</taxon>
        <taxon>Bacillati</taxon>
        <taxon>Actinomycetota</taxon>
        <taxon>Actinomycetes</taxon>
        <taxon>Micrococcales</taxon>
        <taxon>Microbacteriaceae</taxon>
        <taxon>Microbacterium</taxon>
    </lineage>
</organism>
<evidence type="ECO:0000256" key="3">
    <source>
        <dbReference type="ARBA" id="ARBA00018111"/>
    </source>
</evidence>
<dbReference type="Gene3D" id="1.10.10.10">
    <property type="entry name" value="Winged helix-like DNA-binding domain superfamily/Winged helix DNA-binding domain"/>
    <property type="match status" value="1"/>
</dbReference>
<evidence type="ECO:0000256" key="6">
    <source>
        <dbReference type="SAM" id="MobiDB-lite"/>
    </source>
</evidence>
<comment type="function">
    <text evidence="5">Modulates RecA activity.</text>
</comment>
<comment type="subcellular location">
    <subcellularLocation>
        <location evidence="1 5">Cytoplasm</location>
    </subcellularLocation>
</comment>
<dbReference type="InterPro" id="IPR053925">
    <property type="entry name" value="RecX_HTH_3rd"/>
</dbReference>
<dbReference type="RefSeq" id="WP_271174247.1">
    <property type="nucleotide sequence ID" value="NZ_BSEJ01000014.1"/>
</dbReference>
<reference evidence="9" key="1">
    <citation type="journal article" date="2014" name="Int. J. Syst. Evol. Microbiol.">
        <title>Complete genome sequence of Corynebacterium casei LMG S-19264T (=DSM 44701T), isolated from a smear-ripened cheese.</title>
        <authorList>
            <consortium name="US DOE Joint Genome Institute (JGI-PGF)"/>
            <person name="Walter F."/>
            <person name="Albersmeier A."/>
            <person name="Kalinowski J."/>
            <person name="Ruckert C."/>
        </authorList>
    </citation>
    <scope>NUCLEOTIDE SEQUENCE</scope>
    <source>
        <strain evidence="9">VKM Ac-1020</strain>
    </source>
</reference>
<dbReference type="PANTHER" id="PTHR33602">
    <property type="entry name" value="REGULATORY PROTEIN RECX FAMILY PROTEIN"/>
    <property type="match status" value="1"/>
</dbReference>